<dbReference type="RefSeq" id="WP_078786788.1">
    <property type="nucleotide sequence ID" value="NZ_FMTO01000004.1"/>
</dbReference>
<evidence type="ECO:0008006" key="5">
    <source>
        <dbReference type="Google" id="ProtNLM"/>
    </source>
</evidence>
<dbReference type="AlphaFoldDB" id="A0A1T4LUI4"/>
<keyword evidence="4" id="KW-1185">Reference proteome</keyword>
<dbReference type="EMBL" id="FUXA01000006">
    <property type="protein sequence ID" value="SJZ58276.1"/>
    <property type="molecule type" value="Genomic_DNA"/>
</dbReference>
<feature type="transmembrane region" description="Helical" evidence="2">
    <location>
        <begin position="132"/>
        <end position="154"/>
    </location>
</feature>
<evidence type="ECO:0000313" key="3">
    <source>
        <dbReference type="EMBL" id="SJZ58276.1"/>
    </source>
</evidence>
<evidence type="ECO:0000256" key="1">
    <source>
        <dbReference type="SAM" id="MobiDB-lite"/>
    </source>
</evidence>
<keyword evidence="2" id="KW-0812">Transmembrane</keyword>
<name>A0A1T4LUI4_9FIRM</name>
<dbReference type="OrthoDB" id="1939007at2"/>
<reference evidence="3 4" key="1">
    <citation type="submission" date="2017-02" db="EMBL/GenBank/DDBJ databases">
        <authorList>
            <person name="Peterson S.W."/>
        </authorList>
    </citation>
    <scope>NUCLEOTIDE SEQUENCE [LARGE SCALE GENOMIC DNA]</scope>
    <source>
        <strain evidence="3 4">ATCC 17233</strain>
    </source>
</reference>
<dbReference type="Proteomes" id="UP000189857">
    <property type="component" value="Unassembled WGS sequence"/>
</dbReference>
<feature type="compositionally biased region" description="Basic and acidic residues" evidence="1">
    <location>
        <begin position="57"/>
        <end position="72"/>
    </location>
</feature>
<gene>
    <name evidence="3" type="ORF">SAMN02745110_00938</name>
</gene>
<sequence>MICKYCGFLIKDGSKFCINCNNPVEPEEIKKPETDASDNVISNPVSEDGNASTGKAIKNDPSKSSDIKENGSNKKKEVISSFKNAEVSVEVEENESVVDVEFVEIPEGESAAKADLPSADVKSKYKLTVADMLTIIIGIVLVISLVIGGVIYLVKRSNKKAAERKYYGVEEINGLFNGINERESAICYEYINGSNSNAIYDMIDDRVKAFKGYEDFKVDNIKVISKERLKGDFLTSMEIKTALDLDKVYLCEVSFDYIGDDMVMPGTATIRTGKSNGKWWIISIKFNDVISGAGDFIDAYNKLDAEKVIDSFVQGVYSEKEAKILKKAYDKYAFDSFGLKNISYKCYKVSGDKLSEAEEEFEDKSLKFDSAVGFNVETTIGNQPAGSEKQKFDLMMVFDDGKWKVIKFDYND</sequence>
<feature type="compositionally biased region" description="Polar residues" evidence="1">
    <location>
        <begin position="37"/>
        <end position="53"/>
    </location>
</feature>
<keyword evidence="2" id="KW-1133">Transmembrane helix</keyword>
<evidence type="ECO:0000313" key="4">
    <source>
        <dbReference type="Proteomes" id="UP000189857"/>
    </source>
</evidence>
<accession>A0A1T4LUI4</accession>
<evidence type="ECO:0000256" key="2">
    <source>
        <dbReference type="SAM" id="Phobius"/>
    </source>
</evidence>
<organism evidence="3 4">
    <name type="scientific">Eubacterium ruminantium</name>
    <dbReference type="NCBI Taxonomy" id="42322"/>
    <lineage>
        <taxon>Bacteria</taxon>
        <taxon>Bacillati</taxon>
        <taxon>Bacillota</taxon>
        <taxon>Clostridia</taxon>
        <taxon>Eubacteriales</taxon>
        <taxon>Eubacteriaceae</taxon>
        <taxon>Eubacterium</taxon>
    </lineage>
</organism>
<protein>
    <recommendedName>
        <fullName evidence="5">Zinc-ribbon domain-containing protein</fullName>
    </recommendedName>
</protein>
<feature type="region of interest" description="Disordered" evidence="1">
    <location>
        <begin position="27"/>
        <end position="72"/>
    </location>
</feature>
<proteinExistence type="predicted"/>
<keyword evidence="2" id="KW-0472">Membrane</keyword>